<gene>
    <name evidence="4" type="ORF">ACFOOI_04365</name>
</gene>
<keyword evidence="5" id="KW-1185">Reference proteome</keyword>
<dbReference type="SUPFAM" id="SSF48452">
    <property type="entry name" value="TPR-like"/>
    <property type="match status" value="1"/>
</dbReference>
<dbReference type="Proteomes" id="UP001595616">
    <property type="component" value="Unassembled WGS sequence"/>
</dbReference>
<evidence type="ECO:0000256" key="1">
    <source>
        <dbReference type="PROSITE-ProRule" id="PRU00339"/>
    </source>
</evidence>
<evidence type="ECO:0000313" key="5">
    <source>
        <dbReference type="Proteomes" id="UP001595616"/>
    </source>
</evidence>
<comment type="caution">
    <text evidence="4">The sequence shown here is derived from an EMBL/GenBank/DDBJ whole genome shotgun (WGS) entry which is preliminary data.</text>
</comment>
<dbReference type="RefSeq" id="WP_379835490.1">
    <property type="nucleotide sequence ID" value="NZ_JBHRYQ010000001.1"/>
</dbReference>
<reference evidence="5" key="1">
    <citation type="journal article" date="2019" name="Int. J. Syst. Evol. Microbiol.">
        <title>The Global Catalogue of Microorganisms (GCM) 10K type strain sequencing project: providing services to taxonomists for standard genome sequencing and annotation.</title>
        <authorList>
            <consortium name="The Broad Institute Genomics Platform"/>
            <consortium name="The Broad Institute Genome Sequencing Center for Infectious Disease"/>
            <person name="Wu L."/>
            <person name="Ma J."/>
        </authorList>
    </citation>
    <scope>NUCLEOTIDE SEQUENCE [LARGE SCALE GENOMIC DNA]</scope>
    <source>
        <strain evidence="5">CECT 7956</strain>
    </source>
</reference>
<dbReference type="EMBL" id="JBHRYQ010000001">
    <property type="protein sequence ID" value="MFC3809879.1"/>
    <property type="molecule type" value="Genomic_DNA"/>
</dbReference>
<evidence type="ECO:0000259" key="3">
    <source>
        <dbReference type="Pfam" id="PF08239"/>
    </source>
</evidence>
<feature type="repeat" description="TPR" evidence="1">
    <location>
        <begin position="51"/>
        <end position="84"/>
    </location>
</feature>
<dbReference type="Gene3D" id="2.30.30.40">
    <property type="entry name" value="SH3 Domains"/>
    <property type="match status" value="1"/>
</dbReference>
<name>A0ABV7YRS8_9BACT</name>
<keyword evidence="2" id="KW-0472">Membrane</keyword>
<keyword evidence="1" id="KW-0802">TPR repeat</keyword>
<proteinExistence type="predicted"/>
<dbReference type="PROSITE" id="PS50005">
    <property type="entry name" value="TPR"/>
    <property type="match status" value="1"/>
</dbReference>
<dbReference type="InterPro" id="IPR019734">
    <property type="entry name" value="TPR_rpt"/>
</dbReference>
<evidence type="ECO:0000313" key="4">
    <source>
        <dbReference type="EMBL" id="MFC3809879.1"/>
    </source>
</evidence>
<keyword evidence="2" id="KW-0812">Transmembrane</keyword>
<dbReference type="InterPro" id="IPR003646">
    <property type="entry name" value="SH3-like_bac-type"/>
</dbReference>
<dbReference type="Gene3D" id="1.25.40.10">
    <property type="entry name" value="Tetratricopeptide repeat domain"/>
    <property type="match status" value="1"/>
</dbReference>
<feature type="domain" description="SH3b" evidence="3">
    <location>
        <begin position="181"/>
        <end position="225"/>
    </location>
</feature>
<keyword evidence="2" id="KW-1133">Transmembrane helix</keyword>
<organism evidence="4 5">
    <name type="scientific">Lacihabitans lacunae</name>
    <dbReference type="NCBI Taxonomy" id="1028214"/>
    <lineage>
        <taxon>Bacteria</taxon>
        <taxon>Pseudomonadati</taxon>
        <taxon>Bacteroidota</taxon>
        <taxon>Cytophagia</taxon>
        <taxon>Cytophagales</taxon>
        <taxon>Leadbetterellaceae</taxon>
        <taxon>Lacihabitans</taxon>
    </lineage>
</organism>
<accession>A0ABV7YRS8</accession>
<protein>
    <submittedName>
        <fullName evidence="4">SH3 domain-containing protein</fullName>
    </submittedName>
</protein>
<evidence type="ECO:0000256" key="2">
    <source>
        <dbReference type="SAM" id="Phobius"/>
    </source>
</evidence>
<sequence>MLFFLFFSQCPDSKAQNDIASEADSLFSARKYTEAAIVYENIISDNAVSRENIFLKLAFIYENAGDYPRAIYELNNYYNLNPSDEVFEKMHKMALENKFGGYERSDLNFLLMLYQQFYLYILYFFIAIGVLIFMIMFNQNRKNLEVSKKHKILAGLYLLFLLLIINVPSNYQAAIVNKKSYIRAEPTSASPIIGFISEGNKINIFGEDEKWLKVFWKKKLVYIHKNDTWVLVN</sequence>
<feature type="transmembrane region" description="Helical" evidence="2">
    <location>
        <begin position="150"/>
        <end position="169"/>
    </location>
</feature>
<dbReference type="InterPro" id="IPR011990">
    <property type="entry name" value="TPR-like_helical_dom_sf"/>
</dbReference>
<feature type="transmembrane region" description="Helical" evidence="2">
    <location>
        <begin position="117"/>
        <end position="138"/>
    </location>
</feature>
<dbReference type="Pfam" id="PF08239">
    <property type="entry name" value="SH3_3"/>
    <property type="match status" value="1"/>
</dbReference>